<evidence type="ECO:0000313" key="2">
    <source>
        <dbReference type="EMBL" id="ERN00054.1"/>
    </source>
</evidence>
<name>W1NXI4_AMBTC</name>
<keyword evidence="3" id="KW-1185">Reference proteome</keyword>
<dbReference type="OMA" id="WMDWEKS"/>
<dbReference type="Proteomes" id="UP000017836">
    <property type="component" value="Unassembled WGS sequence"/>
</dbReference>
<evidence type="ECO:0000313" key="3">
    <source>
        <dbReference type="Proteomes" id="UP000017836"/>
    </source>
</evidence>
<dbReference type="EMBL" id="KI394961">
    <property type="protein sequence ID" value="ERN00054.1"/>
    <property type="molecule type" value="Genomic_DNA"/>
</dbReference>
<dbReference type="Gramene" id="ERN00054">
    <property type="protein sequence ID" value="ERN00054"/>
    <property type="gene ID" value="AMTR_s00105p00083010"/>
</dbReference>
<organism evidence="2 3">
    <name type="scientific">Amborella trichopoda</name>
    <dbReference type="NCBI Taxonomy" id="13333"/>
    <lineage>
        <taxon>Eukaryota</taxon>
        <taxon>Viridiplantae</taxon>
        <taxon>Streptophyta</taxon>
        <taxon>Embryophyta</taxon>
        <taxon>Tracheophyta</taxon>
        <taxon>Spermatophyta</taxon>
        <taxon>Magnoliopsida</taxon>
        <taxon>Amborellales</taxon>
        <taxon>Amborellaceae</taxon>
        <taxon>Amborella</taxon>
    </lineage>
</organism>
<gene>
    <name evidence="2" type="ORF">AMTR_s00105p00083010</name>
</gene>
<reference evidence="3" key="1">
    <citation type="journal article" date="2013" name="Science">
        <title>The Amborella genome and the evolution of flowering plants.</title>
        <authorList>
            <consortium name="Amborella Genome Project"/>
        </authorList>
    </citation>
    <scope>NUCLEOTIDE SEQUENCE [LARGE SCALE GENOMIC DNA]</scope>
</reference>
<dbReference type="HOGENOM" id="CLU_105591_1_0_1"/>
<keyword evidence="1" id="KW-0472">Membrane</keyword>
<feature type="transmembrane region" description="Helical" evidence="1">
    <location>
        <begin position="124"/>
        <end position="148"/>
    </location>
</feature>
<evidence type="ECO:0000256" key="1">
    <source>
        <dbReference type="SAM" id="Phobius"/>
    </source>
</evidence>
<keyword evidence="1" id="KW-0812">Transmembrane</keyword>
<dbReference type="OrthoDB" id="672819at2759"/>
<accession>W1NXI4</accession>
<dbReference type="AlphaFoldDB" id="W1NXI4"/>
<dbReference type="eggNOG" id="ENOG502S629">
    <property type="taxonomic scope" value="Eukaryota"/>
</dbReference>
<dbReference type="KEGG" id="atr:18428096"/>
<proteinExistence type="predicted"/>
<keyword evidence="1" id="KW-1133">Transmembrane helix</keyword>
<protein>
    <submittedName>
        <fullName evidence="2">Uncharacterized protein</fullName>
    </submittedName>
</protein>
<sequence length="158" mass="18100">MEASCSYAASLPQTLPLYLKNELNSRKIGANCPKIRSRRREKSKFRVFATRQDEEYPKFRGRLVDANMIVLRKRIHELEMAEQNYRAPESGMEWEKQYYVSYDSDICQGLGLLQGLLMKTRPGVAIGVVALLLLSLPLATLMILGHLVQMGWDIFNGY</sequence>
<dbReference type="PANTHER" id="PTHR33782">
    <property type="entry name" value="OS01G0121600 PROTEIN"/>
    <property type="match status" value="1"/>
</dbReference>
<dbReference type="PANTHER" id="PTHR33782:SF5">
    <property type="entry name" value="MEDIATOR OF RNA POLYMERASE II TRANSCRIPTION SUBUNIT"/>
    <property type="match status" value="1"/>
</dbReference>